<dbReference type="Pfam" id="PF04316">
    <property type="entry name" value="FlgM"/>
    <property type="match status" value="1"/>
</dbReference>
<dbReference type="InterPro" id="IPR007412">
    <property type="entry name" value="FlgM"/>
</dbReference>
<keyword evidence="9" id="KW-1185">Reference proteome</keyword>
<keyword evidence="5" id="KW-0805">Transcription regulation</keyword>
<dbReference type="InterPro" id="IPR035890">
    <property type="entry name" value="Anti-sigma-28_factor_FlgM_sf"/>
</dbReference>
<sequence length="120" mass="13805">MTADIMYGKKTEEHYQGLNDNTVKFLWDEVKPLKINGYQPVQSYTNNYQAAKPGEQQSSPAKTSDKVEISNAAKRLQGSQRLEEARQEKIERIKSQIDAGTYHVSSTSIAEKMYNFWNRQ</sequence>
<proteinExistence type="inferred from homology"/>
<accession>V6IUJ3</accession>
<protein>
    <recommendedName>
        <fullName evidence="2">Negative regulator of flagellin synthesis</fullName>
    </recommendedName>
</protein>
<dbReference type="NCBIfam" id="TIGR03824">
    <property type="entry name" value="FlgM_jcvi"/>
    <property type="match status" value="1"/>
</dbReference>
<keyword evidence="3" id="KW-0678">Repressor</keyword>
<evidence type="ECO:0000256" key="4">
    <source>
        <dbReference type="ARBA" id="ARBA00022795"/>
    </source>
</evidence>
<comment type="caution">
    <text evidence="8">The sequence shown here is derived from an EMBL/GenBank/DDBJ whole genome shotgun (WGS) entry which is preliminary data.</text>
</comment>
<dbReference type="STRING" id="1395513.P343_15780"/>
<keyword evidence="8" id="KW-0969">Cilium</keyword>
<evidence type="ECO:0000259" key="7">
    <source>
        <dbReference type="Pfam" id="PF04316"/>
    </source>
</evidence>
<name>V6IUJ3_9BACL</name>
<evidence type="ECO:0000256" key="1">
    <source>
        <dbReference type="ARBA" id="ARBA00005322"/>
    </source>
</evidence>
<comment type="similarity">
    <text evidence="1">Belongs to the FlgM family.</text>
</comment>
<dbReference type="Proteomes" id="UP000018296">
    <property type="component" value="Unassembled WGS sequence"/>
</dbReference>
<evidence type="ECO:0000256" key="2">
    <source>
        <dbReference type="ARBA" id="ARBA00017823"/>
    </source>
</evidence>
<evidence type="ECO:0000256" key="5">
    <source>
        <dbReference type="ARBA" id="ARBA00023015"/>
    </source>
</evidence>
<dbReference type="AlphaFoldDB" id="V6IUJ3"/>
<keyword evidence="8" id="KW-0282">Flagellum</keyword>
<keyword evidence="4" id="KW-1005">Bacterial flagellum biogenesis</keyword>
<organism evidence="8 9">
    <name type="scientific">Sporolactobacillus laevolacticus DSM 442</name>
    <dbReference type="NCBI Taxonomy" id="1395513"/>
    <lineage>
        <taxon>Bacteria</taxon>
        <taxon>Bacillati</taxon>
        <taxon>Bacillota</taxon>
        <taxon>Bacilli</taxon>
        <taxon>Bacillales</taxon>
        <taxon>Sporolactobacillaceae</taxon>
        <taxon>Sporolactobacillus</taxon>
    </lineage>
</organism>
<dbReference type="eggNOG" id="COG2747">
    <property type="taxonomic scope" value="Bacteria"/>
</dbReference>
<evidence type="ECO:0000256" key="6">
    <source>
        <dbReference type="ARBA" id="ARBA00023163"/>
    </source>
</evidence>
<dbReference type="GO" id="GO:0044781">
    <property type="term" value="P:bacterial-type flagellum organization"/>
    <property type="evidence" value="ECO:0007669"/>
    <property type="project" value="UniProtKB-KW"/>
</dbReference>
<evidence type="ECO:0000313" key="8">
    <source>
        <dbReference type="EMBL" id="EST10667.1"/>
    </source>
</evidence>
<dbReference type="PATRIC" id="fig|1395513.3.peg.3210"/>
<keyword evidence="8" id="KW-0966">Cell projection</keyword>
<feature type="domain" description="Anti-sigma-28 factor FlgM C-terminal" evidence="7">
    <location>
        <begin position="65"/>
        <end position="114"/>
    </location>
</feature>
<dbReference type="GO" id="GO:0045892">
    <property type="term" value="P:negative regulation of DNA-templated transcription"/>
    <property type="evidence" value="ECO:0007669"/>
    <property type="project" value="InterPro"/>
</dbReference>
<dbReference type="InterPro" id="IPR031316">
    <property type="entry name" value="FlgM_C"/>
</dbReference>
<evidence type="ECO:0000313" key="9">
    <source>
        <dbReference type="Proteomes" id="UP000018296"/>
    </source>
</evidence>
<gene>
    <name evidence="8" type="ORF">P343_15780</name>
</gene>
<keyword evidence="6" id="KW-0804">Transcription</keyword>
<dbReference type="EMBL" id="AWTC01000019">
    <property type="protein sequence ID" value="EST10667.1"/>
    <property type="molecule type" value="Genomic_DNA"/>
</dbReference>
<reference evidence="8 9" key="1">
    <citation type="journal article" date="2013" name="Genome Announc.">
        <title>Genome Sequence of Sporolactobacillus laevolacticus DSM442, an Efficient Polymer-Grade D-Lactate Producer from Agricultural Waste Cottonseed as a Nitrogen Source.</title>
        <authorList>
            <person name="Wang H."/>
            <person name="Wang L."/>
            <person name="Ju J."/>
            <person name="Yu B."/>
            <person name="Ma Y."/>
        </authorList>
    </citation>
    <scope>NUCLEOTIDE SEQUENCE [LARGE SCALE GENOMIC DNA]</scope>
    <source>
        <strain evidence="8 9">DSM 442</strain>
    </source>
</reference>
<evidence type="ECO:0000256" key="3">
    <source>
        <dbReference type="ARBA" id="ARBA00022491"/>
    </source>
</evidence>
<dbReference type="SUPFAM" id="SSF101498">
    <property type="entry name" value="Anti-sigma factor FlgM"/>
    <property type="match status" value="1"/>
</dbReference>